<evidence type="ECO:0000256" key="1">
    <source>
        <dbReference type="ARBA" id="ARBA00009964"/>
    </source>
</evidence>
<dbReference type="OrthoDB" id="9810995at2"/>
<dbReference type="Pfam" id="PF01527">
    <property type="entry name" value="HTH_Tnp_1"/>
    <property type="match status" value="1"/>
</dbReference>
<evidence type="ECO:0000256" key="2">
    <source>
        <dbReference type="SAM" id="Coils"/>
    </source>
</evidence>
<dbReference type="InterPro" id="IPR002514">
    <property type="entry name" value="Transposase_8"/>
</dbReference>
<dbReference type="Proteomes" id="UP000053586">
    <property type="component" value="Unassembled WGS sequence"/>
</dbReference>
<dbReference type="GO" id="GO:0003677">
    <property type="term" value="F:DNA binding"/>
    <property type="evidence" value="ECO:0007669"/>
    <property type="project" value="InterPro"/>
</dbReference>
<dbReference type="EMBL" id="BAET01000023">
    <property type="protein sequence ID" value="GAB56203.1"/>
    <property type="molecule type" value="Genomic_DNA"/>
</dbReference>
<feature type="coiled-coil region" evidence="2">
    <location>
        <begin position="59"/>
        <end position="86"/>
    </location>
</feature>
<dbReference type="GO" id="GO:0006313">
    <property type="term" value="P:DNA transposition"/>
    <property type="evidence" value="ECO:0007669"/>
    <property type="project" value="InterPro"/>
</dbReference>
<dbReference type="AlphaFoldDB" id="H5TD26"/>
<dbReference type="GO" id="GO:0004803">
    <property type="term" value="F:transposase activity"/>
    <property type="evidence" value="ECO:0007669"/>
    <property type="project" value="InterPro"/>
</dbReference>
<dbReference type="eggNOG" id="COG2963">
    <property type="taxonomic scope" value="Bacteria"/>
</dbReference>
<dbReference type="SUPFAM" id="SSF46689">
    <property type="entry name" value="Homeodomain-like"/>
    <property type="match status" value="1"/>
</dbReference>
<proteinExistence type="inferred from homology"/>
<dbReference type="RefSeq" id="WP_006006082.1">
    <property type="nucleotide sequence ID" value="NZ_BAET01000023.1"/>
</dbReference>
<protein>
    <submittedName>
        <fullName evidence="3">Transposase</fullName>
    </submittedName>
</protein>
<name>H5TD26_9ALTE</name>
<reference evidence="3 4" key="2">
    <citation type="journal article" date="2017" name="Antonie Van Leeuwenhoek">
        <title>Rhizobium rhizosphaerae sp. nov., a novel species isolated from rice rhizosphere.</title>
        <authorList>
            <person name="Zhao J.J."/>
            <person name="Zhang J."/>
            <person name="Zhang R.J."/>
            <person name="Zhang C.W."/>
            <person name="Yin H.Q."/>
            <person name="Zhang X.X."/>
        </authorList>
    </citation>
    <scope>NUCLEOTIDE SEQUENCE [LARGE SCALE GENOMIC DNA]</scope>
    <source>
        <strain evidence="3 4">ACAM 611</strain>
    </source>
</reference>
<keyword evidence="4" id="KW-1185">Reference proteome</keyword>
<reference evidence="3 4" key="1">
    <citation type="journal article" date="2012" name="J. Bacteriol.">
        <title>Genome sequence of proteorhodopsin-containing sea ice bacterium Glaciecola punicea ACAM 611T.</title>
        <authorList>
            <person name="Qin Q.-L."/>
            <person name="Xie B.-B."/>
            <person name="Shu Y.-L."/>
            <person name="Rong J.-C."/>
            <person name="Zhao D.-L."/>
            <person name="Zhang X.-Y."/>
            <person name="Chen X.-L."/>
            <person name="Zhou B.-C."/>
            <person name="Zhanga Y.-Z."/>
        </authorList>
    </citation>
    <scope>NUCLEOTIDE SEQUENCE [LARGE SCALE GENOMIC DNA]</scope>
    <source>
        <strain evidence="3 4">ACAM 611</strain>
    </source>
</reference>
<dbReference type="InterPro" id="IPR009057">
    <property type="entry name" value="Homeodomain-like_sf"/>
</dbReference>
<keyword evidence="2" id="KW-0175">Coiled coil</keyword>
<dbReference type="Gene3D" id="1.10.10.60">
    <property type="entry name" value="Homeodomain-like"/>
    <property type="match status" value="1"/>
</dbReference>
<evidence type="ECO:0000313" key="3">
    <source>
        <dbReference type="EMBL" id="GAB56203.1"/>
    </source>
</evidence>
<organism evidence="3 4">
    <name type="scientific">Glaciecola punicea ACAM 611</name>
    <dbReference type="NCBI Taxonomy" id="1121923"/>
    <lineage>
        <taxon>Bacteria</taxon>
        <taxon>Pseudomonadati</taxon>
        <taxon>Pseudomonadota</taxon>
        <taxon>Gammaproteobacteria</taxon>
        <taxon>Alteromonadales</taxon>
        <taxon>Alteromonadaceae</taxon>
        <taxon>Glaciecola</taxon>
    </lineage>
</organism>
<evidence type="ECO:0000313" key="4">
    <source>
        <dbReference type="Proteomes" id="UP000053586"/>
    </source>
</evidence>
<comment type="similarity">
    <text evidence="1">Belongs to the transposase 8 family.</text>
</comment>
<sequence length="124" mass="14739">MTKRTNKNYPNDFKQEAVSLVTEQGYSVVEAAASLNITDKLLYNWVAKFKEQSEKSELSTDERAELIQLRKDKKRLQMEREILKKASEDSSHQSNRYTKLLICMRTLNETIKTYIYHRRERPCF</sequence>
<comment type="caution">
    <text evidence="3">The sequence shown here is derived from an EMBL/GenBank/DDBJ whole genome shotgun (WGS) entry which is preliminary data.</text>
</comment>
<dbReference type="STRING" id="56804.BAE46_13705"/>
<gene>
    <name evidence="3" type="ORF">GPUN_2088</name>
</gene>
<accession>H5TD26</accession>